<evidence type="ECO:0000313" key="2">
    <source>
        <dbReference type="Proteomes" id="UP000785679"/>
    </source>
</evidence>
<dbReference type="EMBL" id="RRYP01009212">
    <property type="protein sequence ID" value="TNV79216.1"/>
    <property type="molecule type" value="Genomic_DNA"/>
</dbReference>
<name>A0A8J8NPQ1_HALGN</name>
<keyword evidence="2" id="KW-1185">Reference proteome</keyword>
<gene>
    <name evidence="1" type="ORF">FGO68_gene17315</name>
</gene>
<dbReference type="AlphaFoldDB" id="A0A8J8NPQ1"/>
<evidence type="ECO:0000313" key="1">
    <source>
        <dbReference type="EMBL" id="TNV79216.1"/>
    </source>
</evidence>
<sequence length="66" mass="7762">MVPYSIITAPIQSKLNFHSIAVFEMHIEPKIFNGPLLRLRQAIGHQVMLRHILIECYRIECQRSIF</sequence>
<organism evidence="1 2">
    <name type="scientific">Halteria grandinella</name>
    <dbReference type="NCBI Taxonomy" id="5974"/>
    <lineage>
        <taxon>Eukaryota</taxon>
        <taxon>Sar</taxon>
        <taxon>Alveolata</taxon>
        <taxon>Ciliophora</taxon>
        <taxon>Intramacronucleata</taxon>
        <taxon>Spirotrichea</taxon>
        <taxon>Stichotrichia</taxon>
        <taxon>Sporadotrichida</taxon>
        <taxon>Halteriidae</taxon>
        <taxon>Halteria</taxon>
    </lineage>
</organism>
<proteinExistence type="predicted"/>
<dbReference type="Proteomes" id="UP000785679">
    <property type="component" value="Unassembled WGS sequence"/>
</dbReference>
<protein>
    <submittedName>
        <fullName evidence="1">Uncharacterized protein</fullName>
    </submittedName>
</protein>
<reference evidence="1" key="1">
    <citation type="submission" date="2019-06" db="EMBL/GenBank/DDBJ databases">
        <authorList>
            <person name="Zheng W."/>
        </authorList>
    </citation>
    <scope>NUCLEOTIDE SEQUENCE</scope>
    <source>
        <strain evidence="1">QDHG01</strain>
    </source>
</reference>
<comment type="caution">
    <text evidence="1">The sequence shown here is derived from an EMBL/GenBank/DDBJ whole genome shotgun (WGS) entry which is preliminary data.</text>
</comment>
<accession>A0A8J8NPQ1</accession>